<evidence type="ECO:0000313" key="22">
    <source>
        <dbReference type="Proteomes" id="UP000004318"/>
    </source>
</evidence>
<dbReference type="PRINTS" id="PR00344">
    <property type="entry name" value="BCTRLSENSOR"/>
</dbReference>
<keyword evidence="13 16" id="KW-0472">Membrane</keyword>
<dbReference type="PROSITE" id="PS50113">
    <property type="entry name" value="PAC"/>
    <property type="match status" value="1"/>
</dbReference>
<dbReference type="SUPFAM" id="SSF55874">
    <property type="entry name" value="ATPase domain of HSP90 chaperone/DNA topoisomerase II/histidine kinase"/>
    <property type="match status" value="1"/>
</dbReference>
<evidence type="ECO:0000256" key="7">
    <source>
        <dbReference type="ARBA" id="ARBA00022679"/>
    </source>
</evidence>
<dbReference type="SMART" id="SM00387">
    <property type="entry name" value="HATPase_c"/>
    <property type="match status" value="1"/>
</dbReference>
<dbReference type="InterPro" id="IPR001789">
    <property type="entry name" value="Sig_transdc_resp-reg_receiver"/>
</dbReference>
<proteinExistence type="predicted"/>
<dbReference type="Gene3D" id="1.10.287.130">
    <property type="match status" value="1"/>
</dbReference>
<dbReference type="EMBL" id="AAMO01000008">
    <property type="protein sequence ID" value="EAQ02241.1"/>
    <property type="molecule type" value="Genomic_DNA"/>
</dbReference>
<dbReference type="Gene3D" id="3.30.565.10">
    <property type="entry name" value="Histidine kinase-like ATPase, C-terminal domain"/>
    <property type="match status" value="1"/>
</dbReference>
<feature type="domain" description="Histidine kinase" evidence="17">
    <location>
        <begin position="370"/>
        <end position="591"/>
    </location>
</feature>
<dbReference type="PROSITE" id="PS50112">
    <property type="entry name" value="PAS"/>
    <property type="match status" value="1"/>
</dbReference>
<evidence type="ECO:0000256" key="2">
    <source>
        <dbReference type="ARBA" id="ARBA00004429"/>
    </source>
</evidence>
<dbReference type="InterPro" id="IPR036097">
    <property type="entry name" value="HisK_dim/P_sf"/>
</dbReference>
<dbReference type="PANTHER" id="PTHR43047:SF64">
    <property type="entry name" value="HISTIDINE KINASE CONTAINING CHEY-HOMOLOGOUS RECEIVER DOMAIN AND PAS DOMAIN-RELATED"/>
    <property type="match status" value="1"/>
</dbReference>
<sequence>MLNLSDHEYGIWPEARMTGDRSLYRKIMVPAIALGMALAGFLVLDVWSRIGDLARAGHDAEAWAYFQLEGDYLRLDRAIDQTREVGPPALDDLRKQFDIFYSRASLIEEMEGLGATDPGGARLRSGLDDEVALFRGSDEALLAGLDDLQTRLTTLGGLPGDIARDAISASADTAEEERQRLITMLELLVLVVLSVTLALARSIARLHRQARTVERTTQAAETIRRGLETTLRGSLDAVLVIDDQGDIREYSGSAEAIFGFTRDEVIGESFLETLLPADRRGEQEKALQRFRETGETTFAETGRHEFTMLDRSGRTFPGEVSISISRSEERTIFVAYIRDITEKKEREAELVEAHEAALEAYREKSRFFAMVSHEMRTPLNGVLSALQLLGDTPLDREQRRYLDAATSSGDILLEHIDNVLAIEKIETGASGRNLVPCDLSALTSDLIDMMEPLAHTNDVRLHFDRSGLGNRPVLSHPRAIQQILVNLISNAIKFSPGGDVTLKVGPVRNSGTADRIEFRVTDNGKGIEAEQISRVFEDFVSLDNRYERRTGGTGLGLGIVRRLVESLGGEIRCTSELGEGSAFWFDIPAVYAEAAAVLPVPSDGQSFGGAGPFRLLVVDDNEINRDLLSAMLGRLGHSAELASGGQEAIAISSRHRFDAILMDISMPGTSGVQATRAIRAGDGPNRGATIIAFTAHALPHERNEFTAAGMNGILRKPVKMSELRQVLDGIDGAPPEDSAPALPSGSAASAEFIDSAQISQLLDVLGRDRLTERIATLIDKMNDELPSLTDARTRDDIQTRSHAIAGMCGMFGARRMHAVLQEIETACKTGQTEAAMTLVQDIPIIWERTQFAWRQRILQ</sequence>
<evidence type="ECO:0000259" key="19">
    <source>
        <dbReference type="PROSITE" id="PS50112"/>
    </source>
</evidence>
<dbReference type="InterPro" id="IPR036641">
    <property type="entry name" value="HPT_dom_sf"/>
</dbReference>
<dbReference type="SUPFAM" id="SSF47226">
    <property type="entry name" value="Histidine-containing phosphotransfer domain, HPT domain"/>
    <property type="match status" value="1"/>
</dbReference>
<keyword evidence="10" id="KW-0547">Nucleotide-binding</keyword>
<dbReference type="InterPro" id="IPR013767">
    <property type="entry name" value="PAS_fold"/>
</dbReference>
<evidence type="ECO:0000256" key="13">
    <source>
        <dbReference type="ARBA" id="ARBA00023136"/>
    </source>
</evidence>
<dbReference type="STRING" id="252305.OB2597_19201"/>
<feature type="modified residue" description="4-aspartylphosphate" evidence="14">
    <location>
        <position position="663"/>
    </location>
</feature>
<evidence type="ECO:0000256" key="15">
    <source>
        <dbReference type="SAM" id="Coils"/>
    </source>
</evidence>
<dbReference type="InterPro" id="IPR036890">
    <property type="entry name" value="HATPase_C_sf"/>
</dbReference>
<dbReference type="SMART" id="SM00448">
    <property type="entry name" value="REC"/>
    <property type="match status" value="1"/>
</dbReference>
<dbReference type="InterPro" id="IPR004358">
    <property type="entry name" value="Sig_transdc_His_kin-like_C"/>
</dbReference>
<evidence type="ECO:0000256" key="9">
    <source>
        <dbReference type="ARBA" id="ARBA00022777"/>
    </source>
</evidence>
<keyword evidence="15" id="KW-0175">Coiled coil</keyword>
<feature type="domain" description="Response regulatory" evidence="18">
    <location>
        <begin position="614"/>
        <end position="731"/>
    </location>
</feature>
<dbReference type="SUPFAM" id="SSF47384">
    <property type="entry name" value="Homodimeric domain of signal transducing histidine kinase"/>
    <property type="match status" value="1"/>
</dbReference>
<dbReference type="CDD" id="cd00130">
    <property type="entry name" value="PAS"/>
    <property type="match status" value="1"/>
</dbReference>
<evidence type="ECO:0000256" key="16">
    <source>
        <dbReference type="SAM" id="Phobius"/>
    </source>
</evidence>
<feature type="transmembrane region" description="Helical" evidence="16">
    <location>
        <begin position="187"/>
        <end position="204"/>
    </location>
</feature>
<comment type="catalytic activity">
    <reaction evidence="1">
        <text>ATP + protein L-histidine = ADP + protein N-phospho-L-histidine.</text>
        <dbReference type="EC" id="2.7.13.3"/>
    </reaction>
</comment>
<dbReference type="SMART" id="SM00091">
    <property type="entry name" value="PAS"/>
    <property type="match status" value="1"/>
</dbReference>
<evidence type="ECO:0000313" key="21">
    <source>
        <dbReference type="EMBL" id="EAQ02241.1"/>
    </source>
</evidence>
<evidence type="ECO:0000259" key="18">
    <source>
        <dbReference type="PROSITE" id="PS50110"/>
    </source>
</evidence>
<evidence type="ECO:0000256" key="6">
    <source>
        <dbReference type="ARBA" id="ARBA00022553"/>
    </source>
</evidence>
<dbReference type="Pfam" id="PF00072">
    <property type="entry name" value="Response_reg"/>
    <property type="match status" value="1"/>
</dbReference>
<dbReference type="Gene3D" id="3.30.450.20">
    <property type="entry name" value="PAS domain"/>
    <property type="match status" value="1"/>
</dbReference>
<evidence type="ECO:0000256" key="12">
    <source>
        <dbReference type="ARBA" id="ARBA00023012"/>
    </source>
</evidence>
<dbReference type="Pfam" id="PF00989">
    <property type="entry name" value="PAS"/>
    <property type="match status" value="1"/>
</dbReference>
<protein>
    <recommendedName>
        <fullName evidence="3">histidine kinase</fullName>
        <ecNumber evidence="3">2.7.13.3</ecNumber>
    </recommendedName>
</protein>
<evidence type="ECO:0000259" key="17">
    <source>
        <dbReference type="PROSITE" id="PS50109"/>
    </source>
</evidence>
<dbReference type="InterPro" id="IPR008207">
    <property type="entry name" value="Sig_transdc_His_kin_Hpt_dom"/>
</dbReference>
<dbReference type="SUPFAM" id="SSF52172">
    <property type="entry name" value="CheY-like"/>
    <property type="match status" value="1"/>
</dbReference>
<dbReference type="Proteomes" id="UP000004318">
    <property type="component" value="Unassembled WGS sequence"/>
</dbReference>
<dbReference type="Gene3D" id="1.20.120.160">
    <property type="entry name" value="HPT domain"/>
    <property type="match status" value="1"/>
</dbReference>
<evidence type="ECO:0000259" key="20">
    <source>
        <dbReference type="PROSITE" id="PS50113"/>
    </source>
</evidence>
<organism evidence="21 22">
    <name type="scientific">Pseudooceanicola batsensis (strain ATCC BAA-863 / DSM 15984 / KCTC 12145 / HTCC2597)</name>
    <name type="common">Oceanicola batsensis</name>
    <dbReference type="NCBI Taxonomy" id="252305"/>
    <lineage>
        <taxon>Bacteria</taxon>
        <taxon>Pseudomonadati</taxon>
        <taxon>Pseudomonadota</taxon>
        <taxon>Alphaproteobacteria</taxon>
        <taxon>Rhodobacterales</taxon>
        <taxon>Paracoccaceae</taxon>
        <taxon>Pseudooceanicola</taxon>
    </lineage>
</organism>
<dbReference type="CDD" id="cd17546">
    <property type="entry name" value="REC_hyHK_CKI1_RcsC-like"/>
    <property type="match status" value="1"/>
</dbReference>
<dbReference type="NCBIfam" id="TIGR00229">
    <property type="entry name" value="sensory_box"/>
    <property type="match status" value="1"/>
</dbReference>
<feature type="transmembrane region" description="Helical" evidence="16">
    <location>
        <begin position="27"/>
        <end position="47"/>
    </location>
</feature>
<dbReference type="PROSITE" id="PS50109">
    <property type="entry name" value="HIS_KIN"/>
    <property type="match status" value="1"/>
</dbReference>
<evidence type="ECO:0000256" key="5">
    <source>
        <dbReference type="ARBA" id="ARBA00022519"/>
    </source>
</evidence>
<keyword evidence="12" id="KW-0902">Two-component regulatory system</keyword>
<dbReference type="PANTHER" id="PTHR43047">
    <property type="entry name" value="TWO-COMPONENT HISTIDINE PROTEIN KINASE"/>
    <property type="match status" value="1"/>
</dbReference>
<evidence type="ECO:0000256" key="14">
    <source>
        <dbReference type="PROSITE-ProRule" id="PRU00169"/>
    </source>
</evidence>
<keyword evidence="11 16" id="KW-1133">Transmembrane helix</keyword>
<evidence type="ECO:0000256" key="3">
    <source>
        <dbReference type="ARBA" id="ARBA00012438"/>
    </source>
</evidence>
<keyword evidence="6 14" id="KW-0597">Phosphoprotein</keyword>
<reference evidence="21 22" key="1">
    <citation type="journal article" date="2010" name="J. Bacteriol.">
        <title>Genome sequences of Oceanicola granulosus HTCC2516(T) and Oceanicola batsensis HTCC2597(TDelta).</title>
        <authorList>
            <person name="Thrash J.C."/>
            <person name="Cho J.C."/>
            <person name="Vergin K.L."/>
            <person name="Giovannoni S.J."/>
        </authorList>
    </citation>
    <scope>NUCLEOTIDE SEQUENCE [LARGE SCALE GENOMIC DNA]</scope>
    <source>
        <strain evidence="22">ATCC BAA-863 / DSM 15984 / KCTC 12145 / HTCC2597</strain>
    </source>
</reference>
<dbReference type="Pfam" id="PF01627">
    <property type="entry name" value="Hpt"/>
    <property type="match status" value="1"/>
</dbReference>
<dbReference type="GO" id="GO:0000155">
    <property type="term" value="F:phosphorelay sensor kinase activity"/>
    <property type="evidence" value="ECO:0007669"/>
    <property type="project" value="InterPro"/>
</dbReference>
<dbReference type="EC" id="2.7.13.3" evidence="3"/>
<dbReference type="InterPro" id="IPR035965">
    <property type="entry name" value="PAS-like_dom_sf"/>
</dbReference>
<dbReference type="InterPro" id="IPR005467">
    <property type="entry name" value="His_kinase_dom"/>
</dbReference>
<dbReference type="Gene3D" id="3.40.50.2300">
    <property type="match status" value="1"/>
</dbReference>
<comment type="caution">
    <text evidence="21">The sequence shown here is derived from an EMBL/GenBank/DDBJ whole genome shotgun (WGS) entry which is preliminary data.</text>
</comment>
<dbReference type="PROSITE" id="PS50110">
    <property type="entry name" value="RESPONSE_REGULATORY"/>
    <property type="match status" value="1"/>
</dbReference>
<dbReference type="GO" id="GO:0006355">
    <property type="term" value="P:regulation of DNA-templated transcription"/>
    <property type="evidence" value="ECO:0007669"/>
    <property type="project" value="InterPro"/>
</dbReference>
<dbReference type="AlphaFoldDB" id="A3U0F0"/>
<dbReference type="InterPro" id="IPR000700">
    <property type="entry name" value="PAS-assoc_C"/>
</dbReference>
<evidence type="ECO:0000256" key="8">
    <source>
        <dbReference type="ARBA" id="ARBA00022692"/>
    </source>
</evidence>
<dbReference type="HOGENOM" id="CLU_000445_114_59_5"/>
<feature type="domain" description="PAS" evidence="19">
    <location>
        <begin position="223"/>
        <end position="294"/>
    </location>
</feature>
<keyword evidence="9 21" id="KW-0418">Kinase</keyword>
<keyword evidence="5" id="KW-0997">Cell inner membrane</keyword>
<evidence type="ECO:0000256" key="4">
    <source>
        <dbReference type="ARBA" id="ARBA00022475"/>
    </source>
</evidence>
<dbReference type="InterPro" id="IPR003661">
    <property type="entry name" value="HisK_dim/P_dom"/>
</dbReference>
<keyword evidence="22" id="KW-1185">Reference proteome</keyword>
<dbReference type="SMART" id="SM00388">
    <property type="entry name" value="HisKA"/>
    <property type="match status" value="1"/>
</dbReference>
<dbReference type="SUPFAM" id="SSF55785">
    <property type="entry name" value="PYP-like sensor domain (PAS domain)"/>
    <property type="match status" value="1"/>
</dbReference>
<keyword evidence="8 16" id="KW-0812">Transmembrane</keyword>
<keyword evidence="4" id="KW-1003">Cell membrane</keyword>
<keyword evidence="10" id="KW-0067">ATP-binding</keyword>
<feature type="domain" description="PAC" evidence="20">
    <location>
        <begin position="302"/>
        <end position="352"/>
    </location>
</feature>
<dbReference type="GO" id="GO:0005886">
    <property type="term" value="C:plasma membrane"/>
    <property type="evidence" value="ECO:0007669"/>
    <property type="project" value="UniProtKB-SubCell"/>
</dbReference>
<accession>A3U0F0</accession>
<dbReference type="Pfam" id="PF00512">
    <property type="entry name" value="HisKA"/>
    <property type="match status" value="1"/>
</dbReference>
<evidence type="ECO:0000256" key="10">
    <source>
        <dbReference type="ARBA" id="ARBA00022840"/>
    </source>
</evidence>
<dbReference type="InterPro" id="IPR011006">
    <property type="entry name" value="CheY-like_superfamily"/>
</dbReference>
<keyword evidence="7" id="KW-0808">Transferase</keyword>
<dbReference type="CDD" id="cd00082">
    <property type="entry name" value="HisKA"/>
    <property type="match status" value="1"/>
</dbReference>
<dbReference type="Pfam" id="PF02518">
    <property type="entry name" value="HATPase_c"/>
    <property type="match status" value="1"/>
</dbReference>
<evidence type="ECO:0000256" key="1">
    <source>
        <dbReference type="ARBA" id="ARBA00000085"/>
    </source>
</evidence>
<dbReference type="InterPro" id="IPR000014">
    <property type="entry name" value="PAS"/>
</dbReference>
<comment type="subcellular location">
    <subcellularLocation>
        <location evidence="2">Cell inner membrane</location>
        <topology evidence="2">Multi-pass membrane protein</topology>
    </subcellularLocation>
</comment>
<name>A3U0F0_PSEBH</name>
<gene>
    <name evidence="21" type="ORF">OB2597_19201</name>
</gene>
<evidence type="ECO:0000256" key="11">
    <source>
        <dbReference type="ARBA" id="ARBA00022989"/>
    </source>
</evidence>
<dbReference type="InterPro" id="IPR003594">
    <property type="entry name" value="HATPase_dom"/>
</dbReference>
<feature type="coiled-coil region" evidence="15">
    <location>
        <begin position="337"/>
        <end position="364"/>
    </location>
</feature>